<evidence type="ECO:0000313" key="2">
    <source>
        <dbReference type="EMBL" id="ADY92758.1"/>
    </source>
</evidence>
<proteinExistence type="evidence at transcript level"/>
<organism evidence="2">
    <name type="scientific">Pristionchus uniformis</name>
    <dbReference type="NCBI Taxonomy" id="358041"/>
    <lineage>
        <taxon>Eukaryota</taxon>
        <taxon>Metazoa</taxon>
        <taxon>Ecdysozoa</taxon>
        <taxon>Nematoda</taxon>
        <taxon>Chromadorea</taxon>
        <taxon>Rhabditida</taxon>
        <taxon>Rhabditina</taxon>
        <taxon>Diplogasteromorpha</taxon>
        <taxon>Diplogasteroidea</taxon>
        <taxon>Neodiplogasteridae</taxon>
        <taxon>Pristionchus</taxon>
    </lineage>
</organism>
<dbReference type="GO" id="GO:0030246">
    <property type="term" value="F:carbohydrate binding"/>
    <property type="evidence" value="ECO:0007669"/>
    <property type="project" value="InterPro"/>
</dbReference>
<reference evidence="2" key="1">
    <citation type="journal article" date="2011" name="BMC Evol. Biol.">
        <title>Horizontal gene transfer of microbial cellulases into nematode genomes is associated with functional assimilation and gene turnover.</title>
        <authorList>
            <person name="Mayer W.E."/>
            <person name="Schuster L.N."/>
            <person name="Bartelmes G."/>
            <person name="Dieterich C."/>
            <person name="Sommer R.J."/>
        </authorList>
    </citation>
    <scope>NUCLEOTIDE SEQUENCE</scope>
    <source>
        <strain evidence="2">RS0141</strain>
    </source>
</reference>
<feature type="non-terminal residue" evidence="2">
    <location>
        <position position="1"/>
    </location>
</feature>
<feature type="domain" description="Carbohydrate binding" evidence="1">
    <location>
        <begin position="2"/>
        <end position="59"/>
    </location>
</feature>
<dbReference type="EMBL" id="HQ632027">
    <property type="protein sequence ID" value="ADY92758.1"/>
    <property type="molecule type" value="mRNA"/>
</dbReference>
<name>F1CZP6_9BILA</name>
<dbReference type="AlphaFoldDB" id="F1CZP6"/>
<sequence length="81" mass="8766">ENGGTVKIYNLRISNGSASKVCGVQVKLNAKLKEVYTLEKVSEGLYKTPAWMTLVPGASNEQARFICYGDSIPSIVAVQKC</sequence>
<protein>
    <submittedName>
        <fullName evidence="2">Cellulase</fullName>
    </submittedName>
</protein>
<dbReference type="Pfam" id="PF09478">
    <property type="entry name" value="CBM49"/>
    <property type="match status" value="1"/>
</dbReference>
<dbReference type="InterPro" id="IPR019028">
    <property type="entry name" value="CBM_49"/>
</dbReference>
<evidence type="ECO:0000259" key="1">
    <source>
        <dbReference type="Pfam" id="PF09478"/>
    </source>
</evidence>
<accession>F1CZP6</accession>